<gene>
    <name evidence="1" type="ORF">CDAR_501481</name>
</gene>
<keyword evidence="2" id="KW-1185">Reference proteome</keyword>
<proteinExistence type="predicted"/>
<dbReference type="EMBL" id="BPLQ01003391">
    <property type="protein sequence ID" value="GIY00116.1"/>
    <property type="molecule type" value="Genomic_DNA"/>
</dbReference>
<reference evidence="1 2" key="1">
    <citation type="submission" date="2021-06" db="EMBL/GenBank/DDBJ databases">
        <title>Caerostris darwini draft genome.</title>
        <authorList>
            <person name="Kono N."/>
            <person name="Arakawa K."/>
        </authorList>
    </citation>
    <scope>NUCLEOTIDE SEQUENCE [LARGE SCALE GENOMIC DNA]</scope>
</reference>
<evidence type="ECO:0000313" key="2">
    <source>
        <dbReference type="Proteomes" id="UP001054837"/>
    </source>
</evidence>
<dbReference type="AlphaFoldDB" id="A0AAV4PW01"/>
<name>A0AAV4PW01_9ARAC</name>
<evidence type="ECO:0000313" key="1">
    <source>
        <dbReference type="EMBL" id="GIY00116.1"/>
    </source>
</evidence>
<dbReference type="Proteomes" id="UP001054837">
    <property type="component" value="Unassembled WGS sequence"/>
</dbReference>
<accession>A0AAV4PW01</accession>
<comment type="caution">
    <text evidence="1">The sequence shown here is derived from an EMBL/GenBank/DDBJ whole genome shotgun (WGS) entry which is preliminary data.</text>
</comment>
<organism evidence="1 2">
    <name type="scientific">Caerostris darwini</name>
    <dbReference type="NCBI Taxonomy" id="1538125"/>
    <lineage>
        <taxon>Eukaryota</taxon>
        <taxon>Metazoa</taxon>
        <taxon>Ecdysozoa</taxon>
        <taxon>Arthropoda</taxon>
        <taxon>Chelicerata</taxon>
        <taxon>Arachnida</taxon>
        <taxon>Araneae</taxon>
        <taxon>Araneomorphae</taxon>
        <taxon>Entelegynae</taxon>
        <taxon>Araneoidea</taxon>
        <taxon>Araneidae</taxon>
        <taxon>Caerostris</taxon>
    </lineage>
</organism>
<protein>
    <submittedName>
        <fullName evidence="1">Uncharacterized protein</fullName>
    </submittedName>
</protein>
<sequence>MTPMIGDSAVVHPTFHVRRLPSSAETNARKTQLSESTFLTCKHGEPTLPDINTRTSLDVGLNERIKKHKHKRNQYVLPQCEKDPPWAHLFQQWEREKKKKKKKKRKFFNVPPSSLIRRIVFFGGKK</sequence>